<dbReference type="SUPFAM" id="SSF75304">
    <property type="entry name" value="Amidase signature (AS) enzymes"/>
    <property type="match status" value="1"/>
</dbReference>
<dbReference type="NCBIfam" id="NF006006">
    <property type="entry name" value="PRK08137.1"/>
    <property type="match status" value="1"/>
</dbReference>
<dbReference type="EC" id="3.5.1.4" evidence="2"/>
<proteinExistence type="predicted"/>
<dbReference type="Proteomes" id="UP001268651">
    <property type="component" value="Unassembled WGS sequence"/>
</dbReference>
<protein>
    <submittedName>
        <fullName evidence="2">Amidase</fullName>
        <ecNumber evidence="2">3.5.1.4</ecNumber>
    </submittedName>
</protein>
<evidence type="ECO:0000313" key="3">
    <source>
        <dbReference type="Proteomes" id="UP001268651"/>
    </source>
</evidence>
<keyword evidence="2" id="KW-0378">Hydrolase</keyword>
<gene>
    <name evidence="2" type="ORF">RXV94_00095</name>
</gene>
<name>A0ABU3U2C7_9FLAO</name>
<dbReference type="GO" id="GO:0004040">
    <property type="term" value="F:amidase activity"/>
    <property type="evidence" value="ECO:0007669"/>
    <property type="project" value="UniProtKB-EC"/>
</dbReference>
<dbReference type="InterPro" id="IPR036928">
    <property type="entry name" value="AS_sf"/>
</dbReference>
<dbReference type="InterPro" id="IPR023631">
    <property type="entry name" value="Amidase_dom"/>
</dbReference>
<dbReference type="Gene3D" id="3.90.1300.10">
    <property type="entry name" value="Amidase signature (AS) domain"/>
    <property type="match status" value="1"/>
</dbReference>
<accession>A0ABU3U2C7</accession>
<evidence type="ECO:0000259" key="1">
    <source>
        <dbReference type="Pfam" id="PF01425"/>
    </source>
</evidence>
<feature type="domain" description="Amidase" evidence="1">
    <location>
        <begin position="46"/>
        <end position="494"/>
    </location>
</feature>
<dbReference type="PANTHER" id="PTHR42678:SF34">
    <property type="entry name" value="OS04G0183300 PROTEIN"/>
    <property type="match status" value="1"/>
</dbReference>
<dbReference type="Pfam" id="PF01425">
    <property type="entry name" value="Amidase"/>
    <property type="match status" value="1"/>
</dbReference>
<evidence type="ECO:0000313" key="2">
    <source>
        <dbReference type="EMBL" id="MDU8884538.1"/>
    </source>
</evidence>
<organism evidence="2 3">
    <name type="scientific">Gilvirhabdus luticola</name>
    <dbReference type="NCBI Taxonomy" id="3079858"/>
    <lineage>
        <taxon>Bacteria</taxon>
        <taxon>Pseudomonadati</taxon>
        <taxon>Bacteroidota</taxon>
        <taxon>Flavobacteriia</taxon>
        <taxon>Flavobacteriales</taxon>
        <taxon>Flavobacteriaceae</taxon>
        <taxon>Gilvirhabdus</taxon>
    </lineage>
</organism>
<dbReference type="RefSeq" id="WP_316660240.1">
    <property type="nucleotide sequence ID" value="NZ_JAWHTF010000001.1"/>
</dbReference>
<dbReference type="EMBL" id="JAWHTF010000001">
    <property type="protein sequence ID" value="MDU8884538.1"/>
    <property type="molecule type" value="Genomic_DNA"/>
</dbReference>
<reference evidence="2 3" key="1">
    <citation type="submission" date="2023-10" db="EMBL/GenBank/DDBJ databases">
        <title>Marimonas sp. nov. isolated from tidal mud flat.</title>
        <authorList>
            <person name="Jaincy N.J."/>
            <person name="Srinivasan S."/>
            <person name="Lee S.-S."/>
        </authorList>
    </citation>
    <scope>NUCLEOTIDE SEQUENCE [LARGE SCALE GENOMIC DNA]</scope>
    <source>
        <strain evidence="2 3">MJ-SS3</strain>
    </source>
</reference>
<dbReference type="PANTHER" id="PTHR42678">
    <property type="entry name" value="AMIDASE"/>
    <property type="match status" value="1"/>
</dbReference>
<comment type="caution">
    <text evidence="2">The sequence shown here is derived from an EMBL/GenBank/DDBJ whole genome shotgun (WGS) entry which is preliminary data.</text>
</comment>
<keyword evidence="3" id="KW-1185">Reference proteome</keyword>
<sequence length="516" mass="56038">MVGLLAVSCESSKEQSLATVLPIHDEITIDEIQKAYSTEAYSIKALTQFYLDRIENLNFNGPKLNAIITLNPDVLKIATQLDDEMQNGRIRGPLHGIPVLLKDNIDTGDKMPCTAGAIPMKDSYPLQDSPLAAQLREAGAVILGKANLSEWANFHSSYSSSGWSGLGGQTKNPYDVTRNPCGSSSGSGVAVAANLCVVAIGTETNGSIVCPSNNNGIVGIKPTVGLISRRGIIPISFSQDTGGPMARTVKDAAISLGTLTAIDTLDGATLSPGRIAYKDYTQFLNADGIKGKIIGYWKSPLGNHMRMTKVMEEAVSYFKSQGATIVELDSIMDSNAVEFSRTVMYFEFKDGLNTYLKGLGTQRTAKDLEDLIKKTFSDSIEMQYFDRQRMITAQSKESLDSEEYQDALKFMHQMAREEGIDKIMDENHLDAIIAPTGGPAWKTDLINGDNFGIFSSSPAAISGYPNITVPMGNLDGLPVGLSIFGRAWSEPILLEIAYSYEQGTRKRFTPKYLNAE</sequence>